<dbReference type="AlphaFoldDB" id="A0AAD0XFH5"/>
<keyword evidence="1" id="KW-1133">Transmembrane helix</keyword>
<evidence type="ECO:0000313" key="2">
    <source>
        <dbReference type="EMBL" id="AYR23482.1"/>
    </source>
</evidence>
<keyword evidence="1" id="KW-0812">Transmembrane</keyword>
<gene>
    <name evidence="2" type="ORF">RC54_06410</name>
</gene>
<sequence>MIDQAQTVPPGAARDGVRWLLRVEGLLILAVAVSAYAHKGQDWRVFLAAFLLPDLALLGYLGGPRIGAVCYNSLHSSVGPLVCLLASTLGGPPLLLPLALIWLAHIGFDRTLGYGLKYEDGFGFTHLGQIGAMEHIVRKRHLTRP</sequence>
<evidence type="ECO:0000256" key="1">
    <source>
        <dbReference type="SAM" id="Phobius"/>
    </source>
</evidence>
<name>A0AAD0XFH5_9BURK</name>
<keyword evidence="1" id="KW-0472">Membrane</keyword>
<dbReference type="RefSeq" id="WP_061789798.1">
    <property type="nucleotide sequence ID" value="NZ_CP024996.1"/>
</dbReference>
<dbReference type="EMBL" id="CP024996">
    <property type="protein sequence ID" value="AYR23482.1"/>
    <property type="molecule type" value="Genomic_DNA"/>
</dbReference>
<dbReference type="Pfam" id="PF14079">
    <property type="entry name" value="DUF4260"/>
    <property type="match status" value="1"/>
</dbReference>
<reference evidence="2 3" key="1">
    <citation type="submission" date="2017-11" db="EMBL/GenBank/DDBJ databases">
        <title>Complete genome sequence of Herbaspirillum rubrisubalbicans DSM 11543.</title>
        <authorList>
            <person name="Chen M."/>
            <person name="An Q."/>
        </authorList>
    </citation>
    <scope>NUCLEOTIDE SEQUENCE [LARGE SCALE GENOMIC DNA]</scope>
    <source>
        <strain evidence="2 3">DSM 11543</strain>
    </source>
</reference>
<dbReference type="Proteomes" id="UP000269199">
    <property type="component" value="Chromosome"/>
</dbReference>
<feature type="transmembrane region" description="Helical" evidence="1">
    <location>
        <begin position="78"/>
        <end position="104"/>
    </location>
</feature>
<protein>
    <submittedName>
        <fullName evidence="2">DUF4260 domain-containing protein</fullName>
    </submittedName>
</protein>
<organism evidence="2 3">
    <name type="scientific">Herbaspirillum rubrisubalbicans</name>
    <dbReference type="NCBI Taxonomy" id="80842"/>
    <lineage>
        <taxon>Bacteria</taxon>
        <taxon>Pseudomonadati</taxon>
        <taxon>Pseudomonadota</taxon>
        <taxon>Betaproteobacteria</taxon>
        <taxon>Burkholderiales</taxon>
        <taxon>Oxalobacteraceae</taxon>
        <taxon>Herbaspirillum</taxon>
    </lineage>
</organism>
<dbReference type="InterPro" id="IPR025356">
    <property type="entry name" value="DUF4260"/>
</dbReference>
<feature type="transmembrane region" description="Helical" evidence="1">
    <location>
        <begin position="19"/>
        <end position="38"/>
    </location>
</feature>
<feature type="transmembrane region" description="Helical" evidence="1">
    <location>
        <begin position="45"/>
        <end position="63"/>
    </location>
</feature>
<accession>A0AAD0XFH5</accession>
<evidence type="ECO:0000313" key="3">
    <source>
        <dbReference type="Proteomes" id="UP000269199"/>
    </source>
</evidence>
<proteinExistence type="predicted"/>